<dbReference type="KEGG" id="byl:A4V09_22205"/>
<dbReference type="InterPro" id="IPR009081">
    <property type="entry name" value="PP-bd_ACP"/>
</dbReference>
<evidence type="ECO:0000259" key="1">
    <source>
        <dbReference type="PROSITE" id="PS50075"/>
    </source>
</evidence>
<dbReference type="PROSITE" id="PS50075">
    <property type="entry name" value="CARRIER"/>
    <property type="match status" value="1"/>
</dbReference>
<dbReference type="RefSeq" id="WP_065544302.1">
    <property type="nucleotide sequence ID" value="NZ_CP015405.2"/>
</dbReference>
<dbReference type="SUPFAM" id="SSF47336">
    <property type="entry name" value="ACP-like"/>
    <property type="match status" value="1"/>
</dbReference>
<dbReference type="AlphaFoldDB" id="A0A1C7IEX2"/>
<name>A0A1C7IEX2_9FIRM</name>
<dbReference type="Proteomes" id="UP000092574">
    <property type="component" value="Chromosome"/>
</dbReference>
<dbReference type="Gene3D" id="1.10.1200.10">
    <property type="entry name" value="ACP-like"/>
    <property type="match status" value="1"/>
</dbReference>
<reference evidence="2" key="1">
    <citation type="submission" date="2017-04" db="EMBL/GenBank/DDBJ databases">
        <title>Complete Genome Sequences of Twelve Strains of a Stable Defined Moderately Diverse Mouse Microbiota 2 (sDMDMm2).</title>
        <authorList>
            <person name="Uchimura Y."/>
            <person name="Wyss M."/>
            <person name="Brugiroux S."/>
            <person name="Limenitakis J.P."/>
            <person name="Stecher B."/>
            <person name="McCoy K.D."/>
            <person name="Macpherson A.J."/>
        </authorList>
    </citation>
    <scope>NUCLEOTIDE SEQUENCE</scope>
    <source>
        <strain evidence="2">YL58</strain>
    </source>
</reference>
<dbReference type="STRING" id="1796616.A4V09_22205"/>
<gene>
    <name evidence="2" type="ORF">A4V09_22205</name>
</gene>
<feature type="domain" description="Carrier" evidence="1">
    <location>
        <begin position="6"/>
        <end position="84"/>
    </location>
</feature>
<dbReference type="EMBL" id="CP015405">
    <property type="protein sequence ID" value="ANU78217.1"/>
    <property type="molecule type" value="Genomic_DNA"/>
</dbReference>
<sequence>MTKSKEEVFNKIYEMLKEEYSQECTDIQLSGDTNLITDLMMNSVDALEFMLRLEQEFDIEIPDEELNVESLQSINYLVNIITKL</sequence>
<dbReference type="OrthoDB" id="9804551at2"/>
<dbReference type="InterPro" id="IPR036736">
    <property type="entry name" value="ACP-like_sf"/>
</dbReference>
<proteinExistence type="predicted"/>
<keyword evidence="3" id="KW-1185">Reference proteome</keyword>
<dbReference type="Pfam" id="PF00550">
    <property type="entry name" value="PP-binding"/>
    <property type="match status" value="1"/>
</dbReference>
<evidence type="ECO:0000313" key="3">
    <source>
        <dbReference type="Proteomes" id="UP000092574"/>
    </source>
</evidence>
<protein>
    <recommendedName>
        <fullName evidence="1">Carrier domain-containing protein</fullName>
    </recommendedName>
</protein>
<accession>A0A1C7IEX2</accession>
<organism evidence="2 3">
    <name type="scientific">Blautia pseudococcoides</name>
    <dbReference type="NCBI Taxonomy" id="1796616"/>
    <lineage>
        <taxon>Bacteria</taxon>
        <taxon>Bacillati</taxon>
        <taxon>Bacillota</taxon>
        <taxon>Clostridia</taxon>
        <taxon>Lachnospirales</taxon>
        <taxon>Lachnospiraceae</taxon>
        <taxon>Blautia</taxon>
    </lineage>
</organism>
<evidence type="ECO:0000313" key="2">
    <source>
        <dbReference type="EMBL" id="ANU78217.1"/>
    </source>
</evidence>